<dbReference type="PROSITE" id="PS50011">
    <property type="entry name" value="PROTEIN_KINASE_DOM"/>
    <property type="match status" value="1"/>
</dbReference>
<keyword evidence="11" id="KW-1185">Reference proteome</keyword>
<dbReference type="GO" id="GO:0005524">
    <property type="term" value="F:ATP binding"/>
    <property type="evidence" value="ECO:0007669"/>
    <property type="project" value="UniProtKB-UniRule"/>
</dbReference>
<dbReference type="PROSITE" id="PS00107">
    <property type="entry name" value="PROTEIN_KINASE_ATP"/>
    <property type="match status" value="1"/>
</dbReference>
<dbReference type="FunFam" id="1.10.510.10:FF:000051">
    <property type="entry name" value="Receptor-like serine/threonine-protein kinase ALE2"/>
    <property type="match status" value="1"/>
</dbReference>
<dbReference type="Pfam" id="PF23180">
    <property type="entry name" value="ALE2_N"/>
    <property type="match status" value="1"/>
</dbReference>
<dbReference type="AlphaFoldDB" id="A0A9P1E359"/>
<accession>A0A9P1E359</accession>
<dbReference type="Pfam" id="PF07714">
    <property type="entry name" value="PK_Tyr_Ser-Thr"/>
    <property type="match status" value="1"/>
</dbReference>
<evidence type="ECO:0000256" key="7">
    <source>
        <dbReference type="SAM" id="Phobius"/>
    </source>
</evidence>
<dbReference type="GO" id="GO:0004674">
    <property type="term" value="F:protein serine/threonine kinase activity"/>
    <property type="evidence" value="ECO:0007669"/>
    <property type="project" value="UniProtKB-KW"/>
</dbReference>
<dbReference type="InterPro" id="IPR017441">
    <property type="entry name" value="Protein_kinase_ATP_BS"/>
</dbReference>
<evidence type="ECO:0000256" key="5">
    <source>
        <dbReference type="ARBA" id="ARBA00022840"/>
    </source>
</evidence>
<dbReference type="InterPro" id="IPR008271">
    <property type="entry name" value="Ser/Thr_kinase_AS"/>
</dbReference>
<evidence type="ECO:0000256" key="6">
    <source>
        <dbReference type="PROSITE-ProRule" id="PRU10141"/>
    </source>
</evidence>
<dbReference type="OrthoDB" id="1901798at2759"/>
<dbReference type="SUPFAM" id="SSF56112">
    <property type="entry name" value="Protein kinase-like (PK-like)"/>
    <property type="match status" value="1"/>
</dbReference>
<evidence type="ECO:0000313" key="11">
    <source>
        <dbReference type="Proteomes" id="UP001152484"/>
    </source>
</evidence>
<keyword evidence="1" id="KW-0723">Serine/threonine-protein kinase</keyword>
<evidence type="ECO:0000256" key="8">
    <source>
        <dbReference type="SAM" id="SignalP"/>
    </source>
</evidence>
<evidence type="ECO:0000256" key="4">
    <source>
        <dbReference type="ARBA" id="ARBA00022777"/>
    </source>
</evidence>
<dbReference type="Gene3D" id="1.10.510.10">
    <property type="entry name" value="Transferase(Phosphotransferase) domain 1"/>
    <property type="match status" value="1"/>
</dbReference>
<keyword evidence="5 6" id="KW-0067">ATP-binding</keyword>
<keyword evidence="8" id="KW-0732">Signal</keyword>
<dbReference type="PANTHER" id="PTHR47989:SF45">
    <property type="entry name" value="OS01G0709500 PROTEIN"/>
    <property type="match status" value="1"/>
</dbReference>
<feature type="binding site" evidence="6">
    <location>
        <position position="449"/>
    </location>
    <ligand>
        <name>ATP</name>
        <dbReference type="ChEBI" id="CHEBI:30616"/>
    </ligand>
</feature>
<dbReference type="CDD" id="cd14066">
    <property type="entry name" value="STKc_IRAK"/>
    <property type="match status" value="1"/>
</dbReference>
<evidence type="ECO:0000313" key="10">
    <source>
        <dbReference type="EMBL" id="CAH9076883.1"/>
    </source>
</evidence>
<feature type="signal peptide" evidence="8">
    <location>
        <begin position="1"/>
        <end position="28"/>
    </location>
</feature>
<evidence type="ECO:0000256" key="2">
    <source>
        <dbReference type="ARBA" id="ARBA00022679"/>
    </source>
</evidence>
<dbReference type="Proteomes" id="UP001152484">
    <property type="component" value="Unassembled WGS sequence"/>
</dbReference>
<evidence type="ECO:0000256" key="1">
    <source>
        <dbReference type="ARBA" id="ARBA00022527"/>
    </source>
</evidence>
<dbReference type="InterPro" id="IPR001245">
    <property type="entry name" value="Ser-Thr/Tyr_kinase_cat_dom"/>
</dbReference>
<dbReference type="InterPro" id="IPR011009">
    <property type="entry name" value="Kinase-like_dom_sf"/>
</dbReference>
<keyword evidence="3 6" id="KW-0547">Nucleotide-binding</keyword>
<keyword evidence="7" id="KW-0472">Membrane</keyword>
<keyword evidence="7" id="KW-0812">Transmembrane</keyword>
<evidence type="ECO:0000256" key="3">
    <source>
        <dbReference type="ARBA" id="ARBA00022741"/>
    </source>
</evidence>
<name>A0A9P1E359_CUSEU</name>
<dbReference type="PROSITE" id="PS00108">
    <property type="entry name" value="PROTEIN_KINASE_ST"/>
    <property type="match status" value="1"/>
</dbReference>
<protein>
    <recommendedName>
        <fullName evidence="9">Protein kinase domain-containing protein</fullName>
    </recommendedName>
</protein>
<proteinExistence type="predicted"/>
<reference evidence="10" key="1">
    <citation type="submission" date="2022-07" db="EMBL/GenBank/DDBJ databases">
        <authorList>
            <person name="Macas J."/>
            <person name="Novak P."/>
            <person name="Neumann P."/>
        </authorList>
    </citation>
    <scope>NUCLEOTIDE SEQUENCE</scope>
</reference>
<dbReference type="Gene3D" id="3.30.200.20">
    <property type="entry name" value="Phosphorylase Kinase, domain 1"/>
    <property type="match status" value="1"/>
</dbReference>
<organism evidence="10 11">
    <name type="scientific">Cuscuta europaea</name>
    <name type="common">European dodder</name>
    <dbReference type="NCBI Taxonomy" id="41803"/>
    <lineage>
        <taxon>Eukaryota</taxon>
        <taxon>Viridiplantae</taxon>
        <taxon>Streptophyta</taxon>
        <taxon>Embryophyta</taxon>
        <taxon>Tracheophyta</taxon>
        <taxon>Spermatophyta</taxon>
        <taxon>Magnoliopsida</taxon>
        <taxon>eudicotyledons</taxon>
        <taxon>Gunneridae</taxon>
        <taxon>Pentapetalae</taxon>
        <taxon>asterids</taxon>
        <taxon>lamiids</taxon>
        <taxon>Solanales</taxon>
        <taxon>Convolvulaceae</taxon>
        <taxon>Cuscuteae</taxon>
        <taxon>Cuscuta</taxon>
        <taxon>Cuscuta subgen. Cuscuta</taxon>
    </lineage>
</organism>
<evidence type="ECO:0000259" key="9">
    <source>
        <dbReference type="PROSITE" id="PS50011"/>
    </source>
</evidence>
<dbReference type="InterPro" id="IPR057597">
    <property type="entry name" value="ALE2_N"/>
</dbReference>
<keyword evidence="4" id="KW-0418">Kinase</keyword>
<sequence>MVLKQRFLLQKVLFFLSAFSLLASDAAGGNLPKILSPFHHSHRPSNSTFKHHFKKWMHRFAFPPSHASSGYNQGRHEFNKFAPEPSWQGHWPSMSPSQSSFASSPSGLLAPQPSAMVPSSHLNIPAPQPASSHSSWKRKMITPPPLPHLTLPPPPPNQDCESMTCTEPQTYTPPGSPCACVFPIEVAIRLSVTLYAFFPLVSELSKEIATAVVLKQSQVRIMGANAVNKELEKTIVLVNLVPSEDKFNAATAYAIYAMFWRREVLIKTSLFGSYEVVYVHYPGLPPSPPSSGSFIGDKPLPGKGMDGSAIKPLGVDISREKKKGVRINMITTIVLSLVIVFVISLGVVWLLCLKHRRRTSVHVQTPHNLGSYNGKASGSVGSLIGKSKPNSTLISSFSSSILAYAGTAKIFSASDIERVTNKFNAVLGEGGFGLVYSGILEDGREVAVKILKRVDRNGSREFMAEVEMLSRLHHRNLVKLIGICTEDRCRCLVYELVPNGSVQSHLHGVDKEASPLDWFARVKIALGAAQGLAYLHEDSNPLVIHRDFKSSNILLENDFTPKVSDFGLARSAMDEGKRSTHVVGTFGYVAPEYAMTGHLLVKSDVYSYGVVLLELLSGRKPVDLSQPPGQENLVVWARPLLTTLEGLQTLIDPSIKSTDIPFDGMIKFAAIAAMCVQPDSSHRPFMGEVVQALKFIHNEFDEARGQDDLFVATKANVSICVGGSAVDARTPLSVGDLECSSARFEAVSEFEPSRREFYSAPLGMSAKRNFWQLPKIMSKGRSMTA</sequence>
<feature type="transmembrane region" description="Helical" evidence="7">
    <location>
        <begin position="329"/>
        <end position="352"/>
    </location>
</feature>
<gene>
    <name evidence="10" type="ORF">CEURO_LOCUS6095</name>
</gene>
<comment type="caution">
    <text evidence="10">The sequence shown here is derived from an EMBL/GenBank/DDBJ whole genome shotgun (WGS) entry which is preliminary data.</text>
</comment>
<feature type="domain" description="Protein kinase" evidence="9">
    <location>
        <begin position="421"/>
        <end position="700"/>
    </location>
</feature>
<dbReference type="FunFam" id="3.30.200.20:FF:000146">
    <property type="entry name" value="receptor-like serine/threonine-protein kinase ALE2"/>
    <property type="match status" value="1"/>
</dbReference>
<dbReference type="EMBL" id="CAMAPE010000010">
    <property type="protein sequence ID" value="CAH9076883.1"/>
    <property type="molecule type" value="Genomic_DNA"/>
</dbReference>
<feature type="chain" id="PRO_5040138755" description="Protein kinase domain-containing protein" evidence="8">
    <location>
        <begin position="29"/>
        <end position="785"/>
    </location>
</feature>
<dbReference type="InterPro" id="IPR000719">
    <property type="entry name" value="Prot_kinase_dom"/>
</dbReference>
<keyword evidence="7" id="KW-1133">Transmembrane helix</keyword>
<dbReference type="PANTHER" id="PTHR47989">
    <property type="entry name" value="OS01G0750732 PROTEIN"/>
    <property type="match status" value="1"/>
</dbReference>
<keyword evidence="2" id="KW-0808">Transferase</keyword>